<keyword evidence="3" id="KW-1185">Reference proteome</keyword>
<reference evidence="3" key="1">
    <citation type="journal article" date="2019" name="Int. J. Syst. Evol. Microbiol.">
        <title>The Global Catalogue of Microorganisms (GCM) 10K type strain sequencing project: providing services to taxonomists for standard genome sequencing and annotation.</title>
        <authorList>
            <consortium name="The Broad Institute Genomics Platform"/>
            <consortium name="The Broad Institute Genome Sequencing Center for Infectious Disease"/>
            <person name="Wu L."/>
            <person name="Ma J."/>
        </authorList>
    </citation>
    <scope>NUCLEOTIDE SEQUENCE [LARGE SCALE GENOMIC DNA]</scope>
    <source>
        <strain evidence="3">JCM 16924</strain>
    </source>
</reference>
<dbReference type="InterPro" id="IPR045436">
    <property type="entry name" value="DUF6507"/>
</dbReference>
<feature type="region of interest" description="Disordered" evidence="1">
    <location>
        <begin position="108"/>
        <end position="131"/>
    </location>
</feature>
<dbReference type="EMBL" id="BAAAZX010000001">
    <property type="protein sequence ID" value="GAA3974961.1"/>
    <property type="molecule type" value="Genomic_DNA"/>
</dbReference>
<dbReference type="Proteomes" id="UP001500456">
    <property type="component" value="Unassembled WGS sequence"/>
</dbReference>
<organism evidence="2 3">
    <name type="scientific">Streptomyces plumbiresistens</name>
    <dbReference type="NCBI Taxonomy" id="511811"/>
    <lineage>
        <taxon>Bacteria</taxon>
        <taxon>Bacillati</taxon>
        <taxon>Actinomycetota</taxon>
        <taxon>Actinomycetes</taxon>
        <taxon>Kitasatosporales</taxon>
        <taxon>Streptomycetaceae</taxon>
        <taxon>Streptomyces</taxon>
    </lineage>
</organism>
<evidence type="ECO:0000313" key="3">
    <source>
        <dbReference type="Proteomes" id="UP001500456"/>
    </source>
</evidence>
<evidence type="ECO:0000313" key="2">
    <source>
        <dbReference type="EMBL" id="GAA3974961.1"/>
    </source>
</evidence>
<dbReference type="Pfam" id="PF20117">
    <property type="entry name" value="DUF6507"/>
    <property type="match status" value="1"/>
</dbReference>
<protein>
    <submittedName>
        <fullName evidence="2">Uncharacterized protein</fullName>
    </submittedName>
</protein>
<gene>
    <name evidence="2" type="ORF">GCM10022232_02880</name>
</gene>
<comment type="caution">
    <text evidence="2">The sequence shown here is derived from an EMBL/GenBank/DDBJ whole genome shotgun (WGS) entry which is preliminary data.</text>
</comment>
<accession>A0ABP7Q266</accession>
<evidence type="ECO:0000256" key="1">
    <source>
        <dbReference type="SAM" id="MobiDB-lite"/>
    </source>
</evidence>
<proteinExistence type="predicted"/>
<name>A0ABP7Q266_9ACTN</name>
<sequence length="131" mass="13298">MGVTGWDISPSGVQSILSLVGQAADELSEAVQGYGKSAQSAAVSAGTISGPSCGNAPVGPVGAAVANFVTDTEYKVKFMGARTRKTMEGTIAATTEYVEGDLRMAADAQREASKAPTTQELNAVAGKRDGK</sequence>